<dbReference type="Gene3D" id="3.50.50.60">
    <property type="entry name" value="FAD/NAD(P)-binding domain"/>
    <property type="match status" value="1"/>
</dbReference>
<accession>A0A068T1E6</accession>
<gene>
    <name evidence="2" type="ORF">RG540_PA06390</name>
</gene>
<dbReference type="InterPro" id="IPR050982">
    <property type="entry name" value="Auxin_biosynth/cation_transpt"/>
</dbReference>
<dbReference type="Pfam" id="PF13738">
    <property type="entry name" value="Pyr_redox_3"/>
    <property type="match status" value="1"/>
</dbReference>
<dbReference type="Proteomes" id="UP000028181">
    <property type="component" value="Plasmid pHAMBI540a"/>
</dbReference>
<dbReference type="SUPFAM" id="SSF51905">
    <property type="entry name" value="FAD/NAD(P)-binding domain"/>
    <property type="match status" value="1"/>
</dbReference>
<dbReference type="PATRIC" id="fig|1028800.3.peg.5261"/>
<evidence type="ECO:0000313" key="3">
    <source>
        <dbReference type="Proteomes" id="UP000028181"/>
    </source>
</evidence>
<dbReference type="AlphaFoldDB" id="A0A068T1E6"/>
<evidence type="ECO:0000256" key="1">
    <source>
        <dbReference type="ARBA" id="ARBA00023002"/>
    </source>
</evidence>
<reference evidence="3" key="1">
    <citation type="journal article" date="2014" name="BMC Genomics">
        <title>Genome sequencing of two Neorhizobium galegae strains reveals a noeT gene responsible for the unusual acetylation of the nodulation factors.</title>
        <authorList>
            <person name="Osterman J."/>
            <person name="Marsh J."/>
            <person name="Laine P.K."/>
            <person name="Zeng Z."/>
            <person name="Alatalo E."/>
            <person name="Sullivan J.T."/>
            <person name="Young J.P."/>
            <person name="Thomas-Oates J."/>
            <person name="Paulin L."/>
            <person name="Lindstrom K."/>
        </authorList>
    </citation>
    <scope>NUCLEOTIDE SEQUENCE [LARGE SCALE GENOMIC DNA]</scope>
    <source>
        <strain evidence="3">HAMBI 540</strain>
    </source>
</reference>
<protein>
    <submittedName>
        <fullName evidence="2">Putative flavoprotein involved in K+ transport, COG2072</fullName>
    </submittedName>
</protein>
<dbReference type="PANTHER" id="PTHR43539">
    <property type="entry name" value="FLAVIN-BINDING MONOOXYGENASE-LIKE PROTEIN (AFU_ORTHOLOGUE AFUA_4G09220)"/>
    <property type="match status" value="1"/>
</dbReference>
<dbReference type="EMBL" id="HG938354">
    <property type="protein sequence ID" value="CDN51315.1"/>
    <property type="molecule type" value="Genomic_DNA"/>
</dbReference>
<keyword evidence="1" id="KW-0560">Oxidoreductase</keyword>
<dbReference type="eggNOG" id="COG2072">
    <property type="taxonomic scope" value="Bacteria"/>
</dbReference>
<dbReference type="PRINTS" id="PR00411">
    <property type="entry name" value="PNDRDTASEI"/>
</dbReference>
<proteinExistence type="predicted"/>
<geneLocation type="plasmid" evidence="3">
    <name>II</name>
</geneLocation>
<dbReference type="PANTHER" id="PTHR43539:SF91">
    <property type="entry name" value="FAD-DEPENDENT URATE HYDROXYLASE"/>
    <property type="match status" value="1"/>
</dbReference>
<dbReference type="GO" id="GO:0050660">
    <property type="term" value="F:flavin adenine dinucleotide binding"/>
    <property type="evidence" value="ECO:0007669"/>
    <property type="project" value="TreeGrafter"/>
</dbReference>
<keyword evidence="3" id="KW-1185">Reference proteome</keyword>
<evidence type="ECO:0000313" key="2">
    <source>
        <dbReference type="EMBL" id="CDN51315.1"/>
    </source>
</evidence>
<dbReference type="InterPro" id="IPR036188">
    <property type="entry name" value="FAD/NAD-bd_sf"/>
</dbReference>
<keyword evidence="2" id="KW-0614">Plasmid</keyword>
<organism evidence="2 3">
    <name type="scientific">Neorhizobium galegae bv. orientalis str. HAMBI 540</name>
    <dbReference type="NCBI Taxonomy" id="1028800"/>
    <lineage>
        <taxon>Bacteria</taxon>
        <taxon>Pseudomonadati</taxon>
        <taxon>Pseudomonadota</taxon>
        <taxon>Alphaproteobacteria</taxon>
        <taxon>Hyphomicrobiales</taxon>
        <taxon>Rhizobiaceae</taxon>
        <taxon>Rhizobium/Agrobacterium group</taxon>
        <taxon>Neorhizobium</taxon>
    </lineage>
</organism>
<name>A0A068T1E6_NEOGA</name>
<dbReference type="HOGENOM" id="CLU_044076_0_0_5"/>
<sequence>MKAQDAQRMKGLEALERRLAEDLSFLELPPKEWVPATEYDGVQVFDTVVIGAGMCGLVATASLKMLGIHNVVCLDRSPQGQEGPWVTFARMETLRSPKQLPGPALGLPALTFRAWYVSQFGAQAWDALGKIPKSQWMDYLVWYRRVLQLPVRNLVTVTEMTPVSQDLIALDVWDAESGRQERLYARHVVLATGRDGLGGGYVPEFVERVRSKFWAHSADEIDFPALKGKRVAVVGAGASAMDNAATALEAGAGQVDMIIRRKELPRINKFTGIASQGVVQGFAGLSDAWKWKFLDYVLGAQTPPPRDSTLRVSQHQNSRFFLGTAVTGLRESGDHIVVETSGGDVDYDFAIFATGFRVDLDRRPELKHFAPYIQFWSDVFTPEKGMENGELATSPYLGPDFEFLEKLPGSCPSLHLVHCFNYPASLSHGKLSGDIPAVSDGGRRLARGIARNLFVADRETHFANLVAFETPELLGDEWTDSAAMIPAILKGAAE</sequence>
<dbReference type="GO" id="GO:0004497">
    <property type="term" value="F:monooxygenase activity"/>
    <property type="evidence" value="ECO:0007669"/>
    <property type="project" value="TreeGrafter"/>
</dbReference>
<dbReference type="PRINTS" id="PR00368">
    <property type="entry name" value="FADPNR"/>
</dbReference>
<dbReference type="KEGG" id="ngg:RG540_PA06390"/>